<sequence>MKMNSGYVLAKISTISAIPYRIFNVKLHYLPIFNSIFNFNTNLTFDSQVYNLISVVFFVFDSRFNSQNIFRE</sequence>
<proteinExistence type="predicted"/>
<protein>
    <submittedName>
        <fullName evidence="1">Uncharacterized protein</fullName>
    </submittedName>
</protein>
<evidence type="ECO:0000313" key="2">
    <source>
        <dbReference type="Proteomes" id="UP000037953"/>
    </source>
</evidence>
<reference evidence="1 2" key="1">
    <citation type="journal article" date="2015" name="Genom Data">
        <title>Draft genome sequence of a multidrug-resistant Chryseobacterium indologenes isolate from Malaysia.</title>
        <authorList>
            <person name="Yu C.Y."/>
            <person name="Ang G.Y."/>
            <person name="Cheng H.J."/>
            <person name="Cheong Y.M."/>
            <person name="Yin W.F."/>
            <person name="Chan K.G."/>
        </authorList>
    </citation>
    <scope>NUCLEOTIDE SEQUENCE [LARGE SCALE GENOMIC DNA]</scope>
    <source>
        <strain evidence="1 2">CI_885</strain>
    </source>
</reference>
<gene>
    <name evidence="1" type="ORF">AOB46_00455</name>
</gene>
<name>A0A0N0IXT1_CHRID</name>
<evidence type="ECO:0000313" key="1">
    <source>
        <dbReference type="EMBL" id="KPE52533.1"/>
    </source>
</evidence>
<accession>A0A0N0IXT1</accession>
<organism evidence="1 2">
    <name type="scientific">Chryseobacterium indologenes</name>
    <name type="common">Flavobacterium indologenes</name>
    <dbReference type="NCBI Taxonomy" id="253"/>
    <lineage>
        <taxon>Bacteria</taxon>
        <taxon>Pseudomonadati</taxon>
        <taxon>Bacteroidota</taxon>
        <taxon>Flavobacteriia</taxon>
        <taxon>Flavobacteriales</taxon>
        <taxon>Weeksellaceae</taxon>
        <taxon>Chryseobacterium group</taxon>
        <taxon>Chryseobacterium</taxon>
    </lineage>
</organism>
<dbReference type="AlphaFoldDB" id="A0A0N0IXT1"/>
<reference evidence="2" key="2">
    <citation type="submission" date="2015-09" db="EMBL/GenBank/DDBJ databases">
        <title>Draft genome sequence of a multidrug-resistant Chryseobacterium indologenes isolate from Malaysia.</title>
        <authorList>
            <person name="Yu C.Y."/>
            <person name="Ang G.Y."/>
            <person name="Chan K.-G."/>
        </authorList>
    </citation>
    <scope>NUCLEOTIDE SEQUENCE [LARGE SCALE GENOMIC DNA]</scope>
    <source>
        <strain evidence="2">CI_885</strain>
    </source>
</reference>
<dbReference type="Proteomes" id="UP000037953">
    <property type="component" value="Unassembled WGS sequence"/>
</dbReference>
<comment type="caution">
    <text evidence="1">The sequence shown here is derived from an EMBL/GenBank/DDBJ whole genome shotgun (WGS) entry which is preliminary data.</text>
</comment>
<dbReference type="PATRIC" id="fig|253.9.peg.100"/>
<dbReference type="EMBL" id="LJOD01000001">
    <property type="protein sequence ID" value="KPE52533.1"/>
    <property type="molecule type" value="Genomic_DNA"/>
</dbReference>